<dbReference type="Pfam" id="PF19821">
    <property type="entry name" value="Phage_capsid_2"/>
    <property type="match status" value="1"/>
</dbReference>
<dbReference type="InterPro" id="IPR045565">
    <property type="entry name" value="Phage_capsid_2"/>
</dbReference>
<protein>
    <submittedName>
        <fullName evidence="1">Putative major capsid protein</fullName>
    </submittedName>
</protein>
<organism evidence="1">
    <name type="scientific">viral metagenome</name>
    <dbReference type="NCBI Taxonomy" id="1070528"/>
    <lineage>
        <taxon>unclassified sequences</taxon>
        <taxon>metagenomes</taxon>
        <taxon>organismal metagenomes</taxon>
    </lineage>
</organism>
<reference evidence="1" key="1">
    <citation type="submission" date="2020-03" db="EMBL/GenBank/DDBJ databases">
        <title>The deep terrestrial virosphere.</title>
        <authorList>
            <person name="Holmfeldt K."/>
            <person name="Nilsson E."/>
            <person name="Simone D."/>
            <person name="Lopez-Fernandez M."/>
            <person name="Wu X."/>
            <person name="de Brujin I."/>
            <person name="Lundin D."/>
            <person name="Andersson A."/>
            <person name="Bertilsson S."/>
            <person name="Dopson M."/>
        </authorList>
    </citation>
    <scope>NUCLEOTIDE SEQUENCE</scope>
    <source>
        <strain evidence="1">MM415B01951</strain>
    </source>
</reference>
<gene>
    <name evidence="1" type="ORF">MM415B01951_0012</name>
</gene>
<sequence>MTLETTTKFVTQEIRQFYERKMLDIAKTDIEFERFGKPATIPAREGKSAQWRRFEKITVSSTIANYTLLEGTAPASTAATISAVSASISQYGQWSEITDVLETQAIDPLISSYTEAYGEAMARGRDMVVRAEFSNATTIQYAGAATVVGTSGAGSVGSGNYLNAAEIMEAKRTLRRNGAKKIGANYVMFIHPDNEHDLFQDPDVVDAFQFAAQRGGANPLFSGEIGDYMGVHFISTNNLLIHSSYGMSGADTYECVMFGDGFYGVTHLAALPPKIIIHPRGTGGHTDPLDQKSTVGWKVAMAAKILNNDFGVLVHCASSRSNSA</sequence>
<dbReference type="AlphaFoldDB" id="A0A6M3IEY5"/>
<dbReference type="NCBIfam" id="TIGR04387">
    <property type="entry name" value="capsid_maj_N4"/>
    <property type="match status" value="1"/>
</dbReference>
<proteinExistence type="predicted"/>
<name>A0A6M3IEY5_9ZZZZ</name>
<dbReference type="EMBL" id="MT141192">
    <property type="protein sequence ID" value="QJA55975.1"/>
    <property type="molecule type" value="Genomic_DNA"/>
</dbReference>
<accession>A0A6M3IEY5</accession>
<evidence type="ECO:0000313" key="1">
    <source>
        <dbReference type="EMBL" id="QJA55975.1"/>
    </source>
</evidence>